<accession>A0ABQ6G1K0</accession>
<dbReference type="Pfam" id="PF00881">
    <property type="entry name" value="Nitroreductase"/>
    <property type="match status" value="1"/>
</dbReference>
<sequence>MEVFDAVRTVLAVRQFQDKPVPEEVVRQIIEAGHLTASSMNGQPWHFIVVENKETLRQMAPLAQTGPYIAQAPLAIVVAMEHSPFGVSDASRAIQSMILTAWAQGVGSNWVGFSNLQQINSLLGVPDRIDILAVLPFGYPVQATGKGQKKRKPLGEVAHRERWDQPFA</sequence>
<dbReference type="PANTHER" id="PTHR43673:SF10">
    <property type="entry name" value="NADH DEHYDROGENASE_NAD(P)H NITROREDUCTASE XCC3605-RELATED"/>
    <property type="match status" value="1"/>
</dbReference>
<dbReference type="PANTHER" id="PTHR43673">
    <property type="entry name" value="NAD(P)H NITROREDUCTASE YDGI-RELATED"/>
    <property type="match status" value="1"/>
</dbReference>
<organism evidence="5 6">
    <name type="scientific">Dictyobacter halimunensis</name>
    <dbReference type="NCBI Taxonomy" id="3026934"/>
    <lineage>
        <taxon>Bacteria</taxon>
        <taxon>Bacillati</taxon>
        <taxon>Chloroflexota</taxon>
        <taxon>Ktedonobacteria</taxon>
        <taxon>Ktedonobacterales</taxon>
        <taxon>Dictyobacteraceae</taxon>
        <taxon>Dictyobacter</taxon>
    </lineage>
</organism>
<evidence type="ECO:0000256" key="1">
    <source>
        <dbReference type="ARBA" id="ARBA00007118"/>
    </source>
</evidence>
<feature type="region of interest" description="Disordered" evidence="3">
    <location>
        <begin position="144"/>
        <end position="168"/>
    </location>
</feature>
<feature type="domain" description="Nitroreductase" evidence="4">
    <location>
        <begin position="13"/>
        <end position="77"/>
    </location>
</feature>
<protein>
    <submittedName>
        <fullName evidence="5">NADH dehydrogenase</fullName>
    </submittedName>
</protein>
<dbReference type="InterPro" id="IPR029479">
    <property type="entry name" value="Nitroreductase"/>
</dbReference>
<keyword evidence="2" id="KW-0560">Oxidoreductase</keyword>
<dbReference type="InterPro" id="IPR000415">
    <property type="entry name" value="Nitroreductase-like"/>
</dbReference>
<feature type="compositionally biased region" description="Basic and acidic residues" evidence="3">
    <location>
        <begin position="153"/>
        <end position="168"/>
    </location>
</feature>
<gene>
    <name evidence="5" type="ORF">KDH_65520</name>
</gene>
<comment type="caution">
    <text evidence="5">The sequence shown here is derived from an EMBL/GenBank/DDBJ whole genome shotgun (WGS) entry which is preliminary data.</text>
</comment>
<reference evidence="5 6" key="1">
    <citation type="submission" date="2023-02" db="EMBL/GenBank/DDBJ databases">
        <title>Dictyobacter halimunensis sp. nov., a new member of the class Ktedonobacteria from forest soil in a geothermal area.</title>
        <authorList>
            <person name="Rachmania M.K."/>
            <person name="Ningsih F."/>
            <person name="Sakai Y."/>
            <person name="Yabe S."/>
            <person name="Yokota A."/>
            <person name="Sjamsuridzal W."/>
        </authorList>
    </citation>
    <scope>NUCLEOTIDE SEQUENCE [LARGE SCALE GENOMIC DNA]</scope>
    <source>
        <strain evidence="5 6">S3.2.2.5</strain>
    </source>
</reference>
<evidence type="ECO:0000259" key="4">
    <source>
        <dbReference type="Pfam" id="PF00881"/>
    </source>
</evidence>
<dbReference type="Proteomes" id="UP001344906">
    <property type="component" value="Unassembled WGS sequence"/>
</dbReference>
<evidence type="ECO:0000256" key="3">
    <source>
        <dbReference type="SAM" id="MobiDB-lite"/>
    </source>
</evidence>
<dbReference type="Gene3D" id="3.40.109.10">
    <property type="entry name" value="NADH Oxidase"/>
    <property type="match status" value="1"/>
</dbReference>
<keyword evidence="6" id="KW-1185">Reference proteome</keyword>
<proteinExistence type="inferred from homology"/>
<comment type="similarity">
    <text evidence="1">Belongs to the nitroreductase family.</text>
</comment>
<dbReference type="RefSeq" id="WP_338256504.1">
    <property type="nucleotide sequence ID" value="NZ_BSRI01000002.1"/>
</dbReference>
<evidence type="ECO:0000313" key="6">
    <source>
        <dbReference type="Proteomes" id="UP001344906"/>
    </source>
</evidence>
<name>A0ABQ6G1K0_9CHLR</name>
<dbReference type="EMBL" id="BSRI01000002">
    <property type="protein sequence ID" value="GLV59727.1"/>
    <property type="molecule type" value="Genomic_DNA"/>
</dbReference>
<evidence type="ECO:0000256" key="2">
    <source>
        <dbReference type="ARBA" id="ARBA00023002"/>
    </source>
</evidence>
<dbReference type="SUPFAM" id="SSF55469">
    <property type="entry name" value="FMN-dependent nitroreductase-like"/>
    <property type="match status" value="1"/>
</dbReference>
<evidence type="ECO:0000313" key="5">
    <source>
        <dbReference type="EMBL" id="GLV59727.1"/>
    </source>
</evidence>